<proteinExistence type="predicted"/>
<name>A0A2R4NEK1_KLEPN</name>
<organism evidence="1">
    <name type="scientific">Klebsiella pneumoniae</name>
    <dbReference type="NCBI Taxonomy" id="573"/>
    <lineage>
        <taxon>Bacteria</taxon>
        <taxon>Pseudomonadati</taxon>
        <taxon>Pseudomonadota</taxon>
        <taxon>Gammaproteobacteria</taxon>
        <taxon>Enterobacterales</taxon>
        <taxon>Enterobacteriaceae</taxon>
        <taxon>Klebsiella/Raoultella group</taxon>
        <taxon>Klebsiella</taxon>
        <taxon>Klebsiella pneumoniae complex</taxon>
    </lineage>
</organism>
<keyword evidence="1" id="KW-0614">Plasmid</keyword>
<evidence type="ECO:0000313" key="1">
    <source>
        <dbReference type="EMBL" id="AVX34594.1"/>
    </source>
</evidence>
<sequence>MERQQDIEERSRDLIKNADEKERQELKCFDLQYGVYLVLLFLVLAGYFFVQYEDFRDQQAATPEQLQSIIHETPCAGEVLLLAIQTNTGTSSEPLTFGDAKKMASECKDKEEIKAVREKQLNALNDMSK</sequence>
<dbReference type="GeneID" id="39631889"/>
<reference evidence="1" key="1">
    <citation type="submission" date="2017-10" db="EMBL/GenBank/DDBJ databases">
        <title>Complete sequence of p911021-tetA.</title>
        <authorList>
            <person name="Feng J."/>
            <person name="Zeng L."/>
            <person name="Jiang X."/>
            <person name="Zhan Z."/>
            <person name="Luo W."/>
            <person name="Zhao Y."/>
            <person name="Tong Y."/>
            <person name="Zhou D."/>
        </authorList>
    </citation>
    <scope>NUCLEOTIDE SEQUENCE</scope>
    <source>
        <plasmid evidence="1">p911021-tetA</plasmid>
    </source>
</reference>
<geneLocation type="plasmid" evidence="1">
    <name>p911021-tetA</name>
</geneLocation>
<dbReference type="EMBL" id="MG288679">
    <property type="protein sequence ID" value="AVX34594.1"/>
    <property type="molecule type" value="Genomic_DNA"/>
</dbReference>
<dbReference type="AlphaFoldDB" id="A0A2R4NEK1"/>
<dbReference type="RefSeq" id="WP_015632504.1">
    <property type="nucleotide sequence ID" value="NZ_AP024569.1"/>
</dbReference>
<protein>
    <submittedName>
        <fullName evidence="1">Uncharacterized protein</fullName>
    </submittedName>
</protein>
<accession>A0A2R4NEK1</accession>